<proteinExistence type="inferred from homology"/>
<keyword evidence="13" id="KW-1185">Reference proteome</keyword>
<dbReference type="InterPro" id="IPR000719">
    <property type="entry name" value="Prot_kinase_dom"/>
</dbReference>
<comment type="catalytic activity">
    <reaction evidence="7 8">
        <text>L-seryl-[protein] + ATP = O-phospho-L-seryl-[protein] + ADP + H(+)</text>
        <dbReference type="Rhea" id="RHEA:17989"/>
        <dbReference type="Rhea" id="RHEA-COMP:9863"/>
        <dbReference type="Rhea" id="RHEA-COMP:11604"/>
        <dbReference type="ChEBI" id="CHEBI:15378"/>
        <dbReference type="ChEBI" id="CHEBI:29999"/>
        <dbReference type="ChEBI" id="CHEBI:30616"/>
        <dbReference type="ChEBI" id="CHEBI:83421"/>
        <dbReference type="ChEBI" id="CHEBI:456216"/>
        <dbReference type="EC" id="2.7.11.1"/>
    </reaction>
</comment>
<dbReference type="AlphaFoldDB" id="A0A928W246"/>
<comment type="caution">
    <text evidence="12">The sequence shown here is derived from an EMBL/GenBank/DDBJ whole genome shotgun (WGS) entry which is preliminary data.</text>
</comment>
<comment type="similarity">
    <text evidence="8">Belongs to the protein kinase superfamily. Ser/Thr protein kinase family.</text>
</comment>
<dbReference type="InterPro" id="IPR016252">
    <property type="entry name" value="Ser/Thr_kinase_SpkB"/>
</dbReference>
<dbReference type="InterPro" id="IPR017441">
    <property type="entry name" value="Protein_kinase_ATP_BS"/>
</dbReference>
<dbReference type="PROSITE" id="PS00107">
    <property type="entry name" value="PROTEIN_KINASE_ATP"/>
    <property type="match status" value="1"/>
</dbReference>
<dbReference type="NCBIfam" id="NF045510">
    <property type="entry name" value="4Cys_prefix_kin"/>
    <property type="match status" value="1"/>
</dbReference>
<dbReference type="CDD" id="cd14014">
    <property type="entry name" value="STKc_PknB_like"/>
    <property type="match status" value="1"/>
</dbReference>
<evidence type="ECO:0000256" key="3">
    <source>
        <dbReference type="ARBA" id="ARBA00022741"/>
    </source>
</evidence>
<keyword evidence="1 8" id="KW-0723">Serine/threonine-protein kinase</keyword>
<dbReference type="SUPFAM" id="SSF56112">
    <property type="entry name" value="Protein kinase-like (PK-like)"/>
    <property type="match status" value="1"/>
</dbReference>
<dbReference type="Proteomes" id="UP000621799">
    <property type="component" value="Unassembled WGS sequence"/>
</dbReference>
<dbReference type="SMART" id="SM00220">
    <property type="entry name" value="S_TKc"/>
    <property type="match status" value="1"/>
</dbReference>
<name>A0A928W246_9CYAN</name>
<keyword evidence="5 8" id="KW-0067">ATP-binding</keyword>
<dbReference type="InterPro" id="IPR011009">
    <property type="entry name" value="Kinase-like_dom_sf"/>
</dbReference>
<keyword evidence="4 8" id="KW-0418">Kinase</keyword>
<dbReference type="InterPro" id="IPR001646">
    <property type="entry name" value="5peptide_repeat"/>
</dbReference>
<evidence type="ECO:0000256" key="1">
    <source>
        <dbReference type="ARBA" id="ARBA00022527"/>
    </source>
</evidence>
<evidence type="ECO:0000256" key="10">
    <source>
        <dbReference type="SAM" id="MobiDB-lite"/>
    </source>
</evidence>
<dbReference type="GO" id="GO:0005524">
    <property type="term" value="F:ATP binding"/>
    <property type="evidence" value="ECO:0007669"/>
    <property type="project" value="UniProtKB-UniRule"/>
</dbReference>
<evidence type="ECO:0000256" key="4">
    <source>
        <dbReference type="ARBA" id="ARBA00022777"/>
    </source>
</evidence>
<evidence type="ECO:0000256" key="9">
    <source>
        <dbReference type="PROSITE-ProRule" id="PRU10141"/>
    </source>
</evidence>
<evidence type="ECO:0000259" key="11">
    <source>
        <dbReference type="PROSITE" id="PS50011"/>
    </source>
</evidence>
<dbReference type="PANTHER" id="PTHR24363:SF0">
    <property type="entry name" value="SERINE_THREONINE KINASE LIKE DOMAIN CONTAINING 1"/>
    <property type="match status" value="1"/>
</dbReference>
<dbReference type="Pfam" id="PF00069">
    <property type="entry name" value="Pkinase"/>
    <property type="match status" value="1"/>
</dbReference>
<evidence type="ECO:0000256" key="6">
    <source>
        <dbReference type="ARBA" id="ARBA00047899"/>
    </source>
</evidence>
<dbReference type="Gene3D" id="1.10.510.10">
    <property type="entry name" value="Transferase(Phosphotransferase) domain 1"/>
    <property type="match status" value="1"/>
</dbReference>
<keyword evidence="3 8" id="KW-0547">Nucleotide-binding</keyword>
<evidence type="ECO:0000313" key="13">
    <source>
        <dbReference type="Proteomes" id="UP000621799"/>
    </source>
</evidence>
<comment type="catalytic activity">
    <reaction evidence="6 8">
        <text>L-threonyl-[protein] + ATP = O-phospho-L-threonyl-[protein] + ADP + H(+)</text>
        <dbReference type="Rhea" id="RHEA:46608"/>
        <dbReference type="Rhea" id="RHEA-COMP:11060"/>
        <dbReference type="Rhea" id="RHEA-COMP:11605"/>
        <dbReference type="ChEBI" id="CHEBI:15378"/>
        <dbReference type="ChEBI" id="CHEBI:30013"/>
        <dbReference type="ChEBI" id="CHEBI:30616"/>
        <dbReference type="ChEBI" id="CHEBI:61977"/>
        <dbReference type="ChEBI" id="CHEBI:456216"/>
        <dbReference type="EC" id="2.7.11.1"/>
    </reaction>
</comment>
<dbReference type="PIRSF" id="PIRSF000647">
    <property type="entry name" value="Ser/Thr_PK_SpkB"/>
    <property type="match status" value="1"/>
</dbReference>
<dbReference type="PANTHER" id="PTHR24363">
    <property type="entry name" value="SERINE/THREONINE PROTEIN KINASE"/>
    <property type="match status" value="1"/>
</dbReference>
<evidence type="ECO:0000256" key="5">
    <source>
        <dbReference type="ARBA" id="ARBA00022840"/>
    </source>
</evidence>
<accession>A0A928W246</accession>
<dbReference type="RefSeq" id="WP_264322027.1">
    <property type="nucleotide sequence ID" value="NZ_JADEXN010000253.1"/>
</dbReference>
<dbReference type="EMBL" id="JADEXN010000253">
    <property type="protein sequence ID" value="MBE9041835.1"/>
    <property type="molecule type" value="Genomic_DNA"/>
</dbReference>
<feature type="region of interest" description="Disordered" evidence="10">
    <location>
        <begin position="318"/>
        <end position="387"/>
    </location>
</feature>
<dbReference type="Gene3D" id="2.160.20.80">
    <property type="entry name" value="E3 ubiquitin-protein ligase SopA"/>
    <property type="match status" value="1"/>
</dbReference>
<feature type="binding site" evidence="9">
    <location>
        <position position="65"/>
    </location>
    <ligand>
        <name>ATP</name>
        <dbReference type="ChEBI" id="CHEBI:30616"/>
    </ligand>
</feature>
<reference evidence="12" key="1">
    <citation type="submission" date="2020-10" db="EMBL/GenBank/DDBJ databases">
        <authorList>
            <person name="Castelo-Branco R."/>
            <person name="Eusebio N."/>
            <person name="Adriana R."/>
            <person name="Vieira A."/>
            <person name="Brugerolle De Fraissinette N."/>
            <person name="Rezende De Castro R."/>
            <person name="Schneider M.P."/>
            <person name="Vasconcelos V."/>
            <person name="Leao P.N."/>
        </authorList>
    </citation>
    <scope>NUCLEOTIDE SEQUENCE</scope>
    <source>
        <strain evidence="12">LEGE 11467</strain>
    </source>
</reference>
<evidence type="ECO:0000256" key="8">
    <source>
        <dbReference type="PIRNR" id="PIRNR000647"/>
    </source>
</evidence>
<evidence type="ECO:0000256" key="2">
    <source>
        <dbReference type="ARBA" id="ARBA00022679"/>
    </source>
</evidence>
<evidence type="ECO:0000256" key="7">
    <source>
        <dbReference type="ARBA" id="ARBA00048679"/>
    </source>
</evidence>
<feature type="domain" description="Protein kinase" evidence="11">
    <location>
        <begin position="34"/>
        <end position="306"/>
    </location>
</feature>
<keyword evidence="2 8" id="KW-0808">Transferase</keyword>
<dbReference type="GO" id="GO:0004674">
    <property type="term" value="F:protein serine/threonine kinase activity"/>
    <property type="evidence" value="ECO:0007669"/>
    <property type="project" value="UniProtKB-UniRule"/>
</dbReference>
<dbReference type="PROSITE" id="PS50011">
    <property type="entry name" value="PROTEIN_KINASE_DOM"/>
    <property type="match status" value="1"/>
</dbReference>
<dbReference type="EC" id="2.7.11.1" evidence="8"/>
<protein>
    <recommendedName>
        <fullName evidence="8">Serine/threonine-protein kinase B</fullName>
        <ecNumber evidence="8">2.7.11.1</ecNumber>
    </recommendedName>
</protein>
<organism evidence="12 13">
    <name type="scientific">Zarconia navalis LEGE 11467</name>
    <dbReference type="NCBI Taxonomy" id="1828826"/>
    <lineage>
        <taxon>Bacteria</taxon>
        <taxon>Bacillati</taxon>
        <taxon>Cyanobacteriota</taxon>
        <taxon>Cyanophyceae</taxon>
        <taxon>Oscillatoriophycideae</taxon>
        <taxon>Oscillatoriales</taxon>
        <taxon>Oscillatoriales incertae sedis</taxon>
        <taxon>Zarconia</taxon>
        <taxon>Zarconia navalis</taxon>
    </lineage>
</organism>
<dbReference type="SUPFAM" id="SSF141571">
    <property type="entry name" value="Pentapeptide repeat-like"/>
    <property type="match status" value="1"/>
</dbReference>
<sequence>MSYCINPDCPNPKNPHATQECLSCGSTLLLAERYRVLKAIGKGGFGATFLAENAVLPGNPTCAIKQLRLASNDGRVLERARTLFRREAATLGKIGNHPQLPSLLDYFEIDNRFYLVQEYVQGLTLKQEVKRYGCFSEMQVKAVLDEVLQLLGYLQQNEVIHRDIKPANIIRRRLDNRLVLIDFGAVKDEVSQTGLLLDSETMTPNTSFAIGTPGFAPREQMAMKPVYASDLYALGATCLYLLIGQSPRRLDCDPGNGEILWHDRVCISPHLTQILDKMLKPLLHYRYSSAEQVLADLNREPSSEAFSSEETAAELTLANLGESNPRESDGFEETDYGSPPAAKANGFSHPQVPPTPISAATVEMPSPNPSYHDTSGETGGDSVSSSRSLSWTAKRTISNSTALQYTSATDKTSSSASGKLTPQTLKTSYKKGERDFADCDLSGFDLQHIELSQVNFYGSKLVRTNLKGANLHKADLSSASMSYAVCRGANLSNAYLSYSNLSGADLRGANLSNAYLTHANLRGANLCGANLIDAKVSQTQLAMAKTNWRTVMPNGKRSLFA</sequence>
<evidence type="ECO:0000313" key="12">
    <source>
        <dbReference type="EMBL" id="MBE9041835.1"/>
    </source>
</evidence>
<gene>
    <name evidence="12" type="ORF">IQ235_13700</name>
</gene>
<dbReference type="Pfam" id="PF00805">
    <property type="entry name" value="Pentapeptide"/>
    <property type="match status" value="2"/>
</dbReference>